<feature type="non-terminal residue" evidence="1">
    <location>
        <position position="31"/>
    </location>
</feature>
<proteinExistence type="predicted"/>
<comment type="caution">
    <text evidence="1">The sequence shown here is derived from an EMBL/GenBank/DDBJ whole genome shotgun (WGS) entry which is preliminary data.</text>
</comment>
<organism evidence="1 2">
    <name type="scientific">Salmonella enterica subsp. enterica serovar Adelaide str. A4-669</name>
    <dbReference type="NCBI Taxonomy" id="913063"/>
    <lineage>
        <taxon>Bacteria</taxon>
        <taxon>Pseudomonadati</taxon>
        <taxon>Pseudomonadota</taxon>
        <taxon>Gammaproteobacteria</taxon>
        <taxon>Enterobacterales</taxon>
        <taxon>Enterobacteriaceae</taxon>
        <taxon>Salmonella</taxon>
    </lineage>
</organism>
<dbReference type="Gene3D" id="3.90.1150.10">
    <property type="entry name" value="Aspartate Aminotransferase, domain 1"/>
    <property type="match status" value="1"/>
</dbReference>
<dbReference type="InterPro" id="IPR015422">
    <property type="entry name" value="PyrdxlP-dep_Trfase_small"/>
</dbReference>
<reference evidence="1 2" key="1">
    <citation type="journal article" date="2011" name="BMC Genomics">
        <title>Genome sequencing reveals diversification of virulence factor content and possible host adaptation in distinct subpopulations of Salmonella enterica.</title>
        <authorList>
            <person name="den Bakker H.C."/>
            <person name="Moreno Switt A.I."/>
            <person name="Govoni G."/>
            <person name="Cummings C.A."/>
            <person name="Ranieri M.L."/>
            <person name="Degoricija L."/>
            <person name="Hoelzer K."/>
            <person name="Rodriguez-Rivera L.D."/>
            <person name="Brown S."/>
            <person name="Bolchacova E."/>
            <person name="Furtado M.R."/>
            <person name="Wiedmann M."/>
        </authorList>
    </citation>
    <scope>NUCLEOTIDE SEQUENCE [LARGE SCALE GENOMIC DNA]</scope>
    <source>
        <strain evidence="1 2">A4-669</strain>
    </source>
</reference>
<sequence length="31" mass="3570">MKALNREVIDYFKEHVNPGFLEYRKSVTAGG</sequence>
<name>A0A6C8GI35_SALET</name>
<dbReference type="EMBL" id="AFCI01001503">
    <property type="protein sequence ID" value="EHC32092.1"/>
    <property type="molecule type" value="Genomic_DNA"/>
</dbReference>
<dbReference type="AlphaFoldDB" id="A0A6C8GI35"/>
<accession>A0A6C8GI35</accession>
<evidence type="ECO:0008006" key="3">
    <source>
        <dbReference type="Google" id="ProtNLM"/>
    </source>
</evidence>
<evidence type="ECO:0000313" key="1">
    <source>
        <dbReference type="EMBL" id="EHC32092.1"/>
    </source>
</evidence>
<protein>
    <recommendedName>
        <fullName evidence="3">Putrescine aminotransferase</fullName>
    </recommendedName>
</protein>
<gene>
    <name evidence="1" type="ORF">LTSEADE_4486</name>
</gene>
<evidence type="ECO:0000313" key="2">
    <source>
        <dbReference type="Proteomes" id="UP000004906"/>
    </source>
</evidence>
<dbReference type="Proteomes" id="UP000004906">
    <property type="component" value="Unassembled WGS sequence"/>
</dbReference>